<organism evidence="1 2">
    <name type="scientific">Odoribacter splanchnicus</name>
    <dbReference type="NCBI Taxonomy" id="28118"/>
    <lineage>
        <taxon>Bacteria</taxon>
        <taxon>Pseudomonadati</taxon>
        <taxon>Bacteroidota</taxon>
        <taxon>Bacteroidia</taxon>
        <taxon>Bacteroidales</taxon>
        <taxon>Odoribacteraceae</taxon>
        <taxon>Odoribacter</taxon>
    </lineage>
</organism>
<comment type="caution">
    <text evidence="1">The sequence shown here is derived from an EMBL/GenBank/DDBJ whole genome shotgun (WGS) entry which is preliminary data.</text>
</comment>
<evidence type="ECO:0008006" key="3">
    <source>
        <dbReference type="Google" id="ProtNLM"/>
    </source>
</evidence>
<gene>
    <name evidence="1" type="ORF">DWW57_14025</name>
</gene>
<dbReference type="AlphaFoldDB" id="A0A412TM77"/>
<name>A0A412TM77_9BACT</name>
<sequence>MNRMRGVYLFGGLLLLIILQACREDDSYKPYPPAKDSTGNIAVALAGRVGTVVGENLTTYVKSLNLFLFRENTTGDYVLYRNMLLDKSQLEALTENTMSTQPGFTVPREFVFDSVPLANYKIVGVGNVQDSLGNALPNVSLQGVTAGSTLNQVLVVVRSGEEASRLFWGSSDVVQVGATSETNLPVLSLYRKVAMFALTLEKIPSVVDRIDMDIEMVNSSFNMNGTFPGRTGSYVFVSNQYRQQVKDSITLTYVTLPTVAGDSSTFLTTFYLVNGPKQPITLPKYVLKPNTITKVTATIDPDQPGNIWKVNVNSLIDVDVEWNVDQEPPITI</sequence>
<protein>
    <recommendedName>
        <fullName evidence="3">Major fimbrial subunit protein N-terminal domain-containing protein</fullName>
    </recommendedName>
</protein>
<dbReference type="EMBL" id="QRYC01000023">
    <property type="protein sequence ID" value="RGU54947.1"/>
    <property type="molecule type" value="Genomic_DNA"/>
</dbReference>
<proteinExistence type="predicted"/>
<evidence type="ECO:0000313" key="2">
    <source>
        <dbReference type="Proteomes" id="UP000284243"/>
    </source>
</evidence>
<accession>A0A412TM77</accession>
<dbReference type="Proteomes" id="UP000284243">
    <property type="component" value="Unassembled WGS sequence"/>
</dbReference>
<evidence type="ECO:0000313" key="1">
    <source>
        <dbReference type="EMBL" id="RGU54947.1"/>
    </source>
</evidence>
<dbReference type="PROSITE" id="PS51257">
    <property type="entry name" value="PROKAR_LIPOPROTEIN"/>
    <property type="match status" value="1"/>
</dbReference>
<reference evidence="1 2" key="1">
    <citation type="submission" date="2018-08" db="EMBL/GenBank/DDBJ databases">
        <title>A genome reference for cultivated species of the human gut microbiota.</title>
        <authorList>
            <person name="Zou Y."/>
            <person name="Xue W."/>
            <person name="Luo G."/>
        </authorList>
    </citation>
    <scope>NUCLEOTIDE SEQUENCE [LARGE SCALE GENOMIC DNA]</scope>
    <source>
        <strain evidence="1 2">AF16-14</strain>
    </source>
</reference>